<dbReference type="EMBL" id="BANX01000040">
    <property type="protein sequence ID" value="GAC70747.1"/>
    <property type="molecule type" value="Genomic_DNA"/>
</dbReference>
<sequence length="324" mass="37558">MQCTKCGGRSEVHLCRECIRELQSNLEMVPWLSDRLAEAHLKQTALAQVPQPPRPAPPNPDDEESPVPFNRGAAAHFDELRTVVMRWVRDYCDQLGVEFFPVDAVPADFIGPLPKFGRWREGRYVRDHRDRWRMTPGYVPTTRDLARWLRRHHLEIANSEDAVLCAQEIDNAVRKMLREINPRRLVFCGPCPTVTGTTPRGEPKKCEQAIWAEWDDEHDRVQPHAQCWRCRATHDVAVLRQNIFARADNFLLTEAELFNVLDDLGEHLPRVKFYAWKRERRIRPRGWKHKGRITNFFIQRGDPAVYELAEVRGLMAADEVGASA</sequence>
<dbReference type="eggNOG" id="ENOG5033FNR">
    <property type="taxonomic scope" value="Bacteria"/>
</dbReference>
<keyword evidence="2" id="KW-1185">Reference proteome</keyword>
<reference evidence="1 2" key="1">
    <citation type="submission" date="2013-01" db="EMBL/GenBank/DDBJ databases">
        <title>Whole genome shotgun sequence of Gordonia soli NBRC 108243.</title>
        <authorList>
            <person name="Isaki-Nakamura S."/>
            <person name="Hosoyama A."/>
            <person name="Tsuchikane K."/>
            <person name="Ando Y."/>
            <person name="Baba S."/>
            <person name="Ohji S."/>
            <person name="Hamada M."/>
            <person name="Tamura T."/>
            <person name="Yamazoe A."/>
            <person name="Yamazaki S."/>
            <person name="Fujita N."/>
        </authorList>
    </citation>
    <scope>NUCLEOTIDE SEQUENCE [LARGE SCALE GENOMIC DNA]</scope>
    <source>
        <strain evidence="1 2">NBRC 108243</strain>
    </source>
</reference>
<gene>
    <name evidence="1" type="ORF">GS4_40_00090</name>
</gene>
<dbReference type="AlphaFoldDB" id="M0QS33"/>
<accession>M0QS33</accession>
<proteinExistence type="predicted"/>
<evidence type="ECO:0000313" key="1">
    <source>
        <dbReference type="EMBL" id="GAC70747.1"/>
    </source>
</evidence>
<evidence type="ECO:0000313" key="2">
    <source>
        <dbReference type="Proteomes" id="UP000011666"/>
    </source>
</evidence>
<dbReference type="STRING" id="1223545.GS4_40_00090"/>
<dbReference type="Proteomes" id="UP000011666">
    <property type="component" value="Unassembled WGS sequence"/>
</dbReference>
<name>M0QS33_9ACTN</name>
<protein>
    <submittedName>
        <fullName evidence="1">Uncharacterized protein</fullName>
    </submittedName>
</protein>
<organism evidence="1 2">
    <name type="scientific">Gordonia soli NBRC 108243</name>
    <dbReference type="NCBI Taxonomy" id="1223545"/>
    <lineage>
        <taxon>Bacteria</taxon>
        <taxon>Bacillati</taxon>
        <taxon>Actinomycetota</taxon>
        <taxon>Actinomycetes</taxon>
        <taxon>Mycobacteriales</taxon>
        <taxon>Gordoniaceae</taxon>
        <taxon>Gordonia</taxon>
    </lineage>
</organism>
<comment type="caution">
    <text evidence="1">The sequence shown here is derived from an EMBL/GenBank/DDBJ whole genome shotgun (WGS) entry which is preliminary data.</text>
</comment>